<evidence type="ECO:0000313" key="1">
    <source>
        <dbReference type="EMBL" id="PRM88612.1"/>
    </source>
</evidence>
<dbReference type="InterPro" id="IPR009387">
    <property type="entry name" value="HigB-2"/>
</dbReference>
<proteinExistence type="predicted"/>
<name>A0A2S9SPX0_9BACT</name>
<gene>
    <name evidence="1" type="ORF">CJ669_02980</name>
</gene>
<evidence type="ECO:0008006" key="3">
    <source>
        <dbReference type="Google" id="ProtNLM"/>
    </source>
</evidence>
<dbReference type="RefSeq" id="WP_105908633.1">
    <property type="nucleotide sequence ID" value="NZ_JAMXDN010000001.1"/>
</dbReference>
<reference evidence="1 2" key="1">
    <citation type="submission" date="2017-09" db="EMBL/GenBank/DDBJ databases">
        <title>Reassesment of A. cryaerophilus.</title>
        <authorList>
            <person name="Perez-Cataluna A."/>
            <person name="Collado L."/>
            <person name="Salgado O."/>
            <person name="Lefinanco V."/>
            <person name="Figueras M.J."/>
        </authorList>
    </citation>
    <scope>NUCLEOTIDE SEQUENCE [LARGE SCALE GENOMIC DNA]</scope>
    <source>
        <strain evidence="1 2">LMG 9861</strain>
    </source>
</reference>
<comment type="caution">
    <text evidence="1">The sequence shown here is derived from an EMBL/GenBank/DDBJ whole genome shotgun (WGS) entry which is preliminary data.</text>
</comment>
<dbReference type="Proteomes" id="UP000239065">
    <property type="component" value="Unassembled WGS sequence"/>
</dbReference>
<organism evidence="1 2">
    <name type="scientific">Aliarcobacter cryaerophilus</name>
    <dbReference type="NCBI Taxonomy" id="28198"/>
    <lineage>
        <taxon>Bacteria</taxon>
        <taxon>Pseudomonadati</taxon>
        <taxon>Campylobacterota</taxon>
        <taxon>Epsilonproteobacteria</taxon>
        <taxon>Campylobacterales</taxon>
        <taxon>Arcobacteraceae</taxon>
        <taxon>Aliarcobacter</taxon>
    </lineage>
</organism>
<dbReference type="AlphaFoldDB" id="A0A2S9SPX0"/>
<dbReference type="Pfam" id="PF06296">
    <property type="entry name" value="RelE"/>
    <property type="match status" value="1"/>
</dbReference>
<evidence type="ECO:0000313" key="2">
    <source>
        <dbReference type="Proteomes" id="UP000239065"/>
    </source>
</evidence>
<dbReference type="EMBL" id="NXGJ01000002">
    <property type="protein sequence ID" value="PRM88612.1"/>
    <property type="molecule type" value="Genomic_DNA"/>
</dbReference>
<accession>A0A2S9SPX0</accession>
<protein>
    <recommendedName>
        <fullName evidence="3">Addiction module toxin RelE</fullName>
    </recommendedName>
</protein>
<sequence>MIFEKLIIKDTETFNKEVKKLKKRYKHIEKDYIDFINSIKSIDDLGINLGNNIFKVRIANSDKNRGKSSGYRLISYLKLIENELYVIYIYDKSDMENINENEIDKLILDNFQN</sequence>